<keyword evidence="2" id="KW-1185">Reference proteome</keyword>
<dbReference type="PATRIC" id="fig|76731.3.peg.4047"/>
<protein>
    <submittedName>
        <fullName evidence="1">Uncharacterized protein</fullName>
    </submittedName>
</protein>
<gene>
    <name evidence="1" type="ORF">RD2015_3953</name>
</gene>
<reference evidence="1 2" key="1">
    <citation type="submission" date="2015-12" db="EMBL/GenBank/DDBJ databases">
        <title>Complete genome of Roseateles depolymerans KCTC 42856.</title>
        <authorList>
            <person name="Kim K.M."/>
        </authorList>
    </citation>
    <scope>NUCLEOTIDE SEQUENCE [LARGE SCALE GENOMIC DNA]</scope>
    <source>
        <strain evidence="1 2">KCTC 42856</strain>
    </source>
</reference>
<dbReference type="STRING" id="76731.RD2015_3953"/>
<evidence type="ECO:0000313" key="2">
    <source>
        <dbReference type="Proteomes" id="UP000060699"/>
    </source>
</evidence>
<dbReference type="OrthoDB" id="8756642at2"/>
<dbReference type="RefSeq" id="WP_058936376.1">
    <property type="nucleotide sequence ID" value="NZ_CP013729.1"/>
</dbReference>
<dbReference type="KEGG" id="rdp:RD2015_3953"/>
<dbReference type="Proteomes" id="UP000060699">
    <property type="component" value="Chromosome"/>
</dbReference>
<organism evidence="1 2">
    <name type="scientific">Roseateles depolymerans</name>
    <dbReference type="NCBI Taxonomy" id="76731"/>
    <lineage>
        <taxon>Bacteria</taxon>
        <taxon>Pseudomonadati</taxon>
        <taxon>Pseudomonadota</taxon>
        <taxon>Betaproteobacteria</taxon>
        <taxon>Burkholderiales</taxon>
        <taxon>Sphaerotilaceae</taxon>
        <taxon>Roseateles</taxon>
    </lineage>
</organism>
<evidence type="ECO:0000313" key="1">
    <source>
        <dbReference type="EMBL" id="ALV08403.1"/>
    </source>
</evidence>
<sequence length="265" mass="29076">MSRYHTEFDRLYAAPNGTSEALGPGADALLGPDGQTRAMVLDIGRPVEWPLVAALWRAVQEELDLPAPAIAISGEQSFQLWWSLAQAVPAQDAERFLQALQRRFLPAVKPARVRTFPTRADAQAPWTHARRVPEPVMPDQWSAFVAPGLAPVFEETPWVDFPPNEEGQAELLSGIRSVSPAQWKDAWERLAIEADAVGDRASKSPAQAITQEAAPRGEEAPAVALVTQSFNDPRHFLLHVMNDSAVPLALRIEAAKALLPYTVDR</sequence>
<dbReference type="EMBL" id="CP013729">
    <property type="protein sequence ID" value="ALV08403.1"/>
    <property type="molecule type" value="Genomic_DNA"/>
</dbReference>
<accession>A0A0U3MZJ0</accession>
<proteinExistence type="predicted"/>
<name>A0A0U3MZJ0_9BURK</name>
<dbReference type="AlphaFoldDB" id="A0A0U3MZJ0"/>